<organism evidence="1 2">
    <name type="scientific">Oceanobacillus locisalsi</name>
    <dbReference type="NCBI Taxonomy" id="546107"/>
    <lineage>
        <taxon>Bacteria</taxon>
        <taxon>Bacillati</taxon>
        <taxon>Bacillota</taxon>
        <taxon>Bacilli</taxon>
        <taxon>Bacillales</taxon>
        <taxon>Bacillaceae</taxon>
        <taxon>Oceanobacillus</taxon>
    </lineage>
</organism>
<dbReference type="EMBL" id="JBHTKK010000001">
    <property type="protein sequence ID" value="MFD1064728.1"/>
    <property type="molecule type" value="Genomic_DNA"/>
</dbReference>
<proteinExistence type="predicted"/>
<evidence type="ECO:0000313" key="1">
    <source>
        <dbReference type="EMBL" id="MFD1064728.1"/>
    </source>
</evidence>
<evidence type="ECO:0000313" key="2">
    <source>
        <dbReference type="Proteomes" id="UP001597041"/>
    </source>
</evidence>
<dbReference type="RefSeq" id="WP_379590189.1">
    <property type="nucleotide sequence ID" value="NZ_JBHTKK010000001.1"/>
</dbReference>
<gene>
    <name evidence="1" type="ORF">ACFQ19_01695</name>
</gene>
<name>A0ABW3NAK9_9BACI</name>
<sequence>MNTDILMKCYCKSREMTSYYSNLLNNDSLNNMEKDIIYDLLLNNVNASVTIKKIFDHTDETESMLEKNCSS</sequence>
<comment type="caution">
    <text evidence="1">The sequence shown here is derived from an EMBL/GenBank/DDBJ whole genome shotgun (WGS) entry which is preliminary data.</text>
</comment>
<protein>
    <submittedName>
        <fullName evidence="1">Uncharacterized protein</fullName>
    </submittedName>
</protein>
<dbReference type="Proteomes" id="UP001597041">
    <property type="component" value="Unassembled WGS sequence"/>
</dbReference>
<keyword evidence="2" id="KW-1185">Reference proteome</keyword>
<accession>A0ABW3NAK9</accession>
<reference evidence="2" key="1">
    <citation type="journal article" date="2019" name="Int. J. Syst. Evol. Microbiol.">
        <title>The Global Catalogue of Microorganisms (GCM) 10K type strain sequencing project: providing services to taxonomists for standard genome sequencing and annotation.</title>
        <authorList>
            <consortium name="The Broad Institute Genomics Platform"/>
            <consortium name="The Broad Institute Genome Sequencing Center for Infectious Disease"/>
            <person name="Wu L."/>
            <person name="Ma J."/>
        </authorList>
    </citation>
    <scope>NUCLEOTIDE SEQUENCE [LARGE SCALE GENOMIC DNA]</scope>
    <source>
        <strain evidence="2">CCUG 56608</strain>
    </source>
</reference>